<dbReference type="SUPFAM" id="SSF52980">
    <property type="entry name" value="Restriction endonuclease-like"/>
    <property type="match status" value="1"/>
</dbReference>
<gene>
    <name evidence="1" type="ORF">F6A08_05850</name>
</gene>
<evidence type="ECO:0000313" key="2">
    <source>
        <dbReference type="Proteomes" id="UP000478836"/>
    </source>
</evidence>
<keyword evidence="2" id="KW-1185">Reference proteome</keyword>
<dbReference type="Gene3D" id="3.90.320.10">
    <property type="match status" value="1"/>
</dbReference>
<sequence>MSIAELPITAKLIVPEDAPRTVWMLERGEGVTASEVWAIARGGIKTWRRILEQKMNGSAFGGTKATKAGSAREAALLADAIDEIDWVEPNTGLWAAAENDRHRATPDGLGLLAGGLCTVEVKSHEHGYKGDAFPMDHKAQTVWQRYVLGAEFALYGAEIRDEDDMPPADGADWQFVDDPDDELLAFLIYRADKFLAWRDAGCPDFDDLPAEVAEAQAKWAPLKRQLDAAAAAEKEASDAVKNAIAKLPHAGRFGVVGMTEEGGFQSIVTESTSINEAAWRAADPVAHGRAEMLRVELALLEASAKQTFPKTTRRTSLRFQEAENV</sequence>
<evidence type="ECO:0000313" key="1">
    <source>
        <dbReference type="EMBL" id="KAB1867309.1"/>
    </source>
</evidence>
<comment type="caution">
    <text evidence="1">The sequence shown here is derived from an EMBL/GenBank/DDBJ whole genome shotgun (WGS) entry which is preliminary data.</text>
</comment>
<reference evidence="2" key="1">
    <citation type="submission" date="2019-09" db="EMBL/GenBank/DDBJ databases">
        <title>Whole genome sequencing of Microbacterium maritypicum.</title>
        <authorList>
            <person name="Lenchi N."/>
        </authorList>
    </citation>
    <scope>NUCLEOTIDE SEQUENCE [LARGE SCALE GENOMIC DNA]</scope>
    <source>
        <strain evidence="2">G1</strain>
    </source>
</reference>
<protein>
    <recommendedName>
        <fullName evidence="3">YqaJ viral recombinase domain-containing protein</fullName>
    </recommendedName>
</protein>
<organism evidence="1 2">
    <name type="scientific">Microbacterium algeriense</name>
    <dbReference type="NCBI Taxonomy" id="2615184"/>
    <lineage>
        <taxon>Bacteria</taxon>
        <taxon>Bacillati</taxon>
        <taxon>Actinomycetota</taxon>
        <taxon>Actinomycetes</taxon>
        <taxon>Micrococcales</taxon>
        <taxon>Microbacteriaceae</taxon>
        <taxon>Microbacterium</taxon>
    </lineage>
</organism>
<dbReference type="GeneID" id="77475964"/>
<dbReference type="Proteomes" id="UP000478836">
    <property type="component" value="Unassembled WGS sequence"/>
</dbReference>
<accession>A0ABQ6VAD7</accession>
<dbReference type="RefSeq" id="WP_151458867.1">
    <property type="nucleotide sequence ID" value="NZ_WAAO01000001.1"/>
</dbReference>
<evidence type="ECO:0008006" key="3">
    <source>
        <dbReference type="Google" id="ProtNLM"/>
    </source>
</evidence>
<dbReference type="InterPro" id="IPR011604">
    <property type="entry name" value="PDDEXK-like_dom_sf"/>
</dbReference>
<dbReference type="InterPro" id="IPR011335">
    <property type="entry name" value="Restrct_endonuc-II-like"/>
</dbReference>
<proteinExistence type="predicted"/>
<dbReference type="EMBL" id="WAAO01000001">
    <property type="protein sequence ID" value="KAB1867309.1"/>
    <property type="molecule type" value="Genomic_DNA"/>
</dbReference>
<name>A0ABQ6VAD7_9MICO</name>